<dbReference type="InterPro" id="IPR036291">
    <property type="entry name" value="NAD(P)-bd_dom_sf"/>
</dbReference>
<dbReference type="Pfam" id="PF00106">
    <property type="entry name" value="adh_short"/>
    <property type="match status" value="1"/>
</dbReference>
<dbReference type="RefSeq" id="WP_074476182.1">
    <property type="nucleotide sequence ID" value="NZ_FMCT01000009.1"/>
</dbReference>
<name>A0A1C4ZRP0_9ACTN</name>
<dbReference type="GO" id="GO:0005829">
    <property type="term" value="C:cytosol"/>
    <property type="evidence" value="ECO:0007669"/>
    <property type="project" value="TreeGrafter"/>
</dbReference>
<dbReference type="PANTHER" id="PTHR43391">
    <property type="entry name" value="RETINOL DEHYDROGENASE-RELATED"/>
    <property type="match status" value="1"/>
</dbReference>
<sequence>MEIATSTVVVTGANRGLGRAFVTELVRRGAKVYAAARRPELVDIPGVTVLALDVTNAASAMAAAEKAADADILINNAATSAGGNLVTGDLASIRDVMNTNYYGTLNMVRAFAPVLGRNGGGAILNVLSGAAWETVPGNTAYAAAKSAQWGLTNGIRLELAEQGTLVSALVPGLIATETLLAFAAEHDYPLPKEDLNEPEYLASLALDRLAAGDIEILDQSTIRMKRALSR</sequence>
<dbReference type="AlphaFoldDB" id="A0A1C4ZRP0"/>
<dbReference type="EMBL" id="FMCT01000009">
    <property type="protein sequence ID" value="SCF35635.1"/>
    <property type="molecule type" value="Genomic_DNA"/>
</dbReference>
<accession>A0A1C4ZRP0</accession>
<keyword evidence="2" id="KW-0560">Oxidoreductase</keyword>
<gene>
    <name evidence="4" type="ORF">GA0070563_109179</name>
</gene>
<dbReference type="SUPFAM" id="SSF51735">
    <property type="entry name" value="NAD(P)-binding Rossmann-fold domains"/>
    <property type="match status" value="1"/>
</dbReference>
<dbReference type="STRING" id="47853.TK50_15495"/>
<keyword evidence="5" id="KW-1185">Reference proteome</keyword>
<dbReference type="PRINTS" id="PR00081">
    <property type="entry name" value="GDHRDH"/>
</dbReference>
<evidence type="ECO:0000256" key="1">
    <source>
        <dbReference type="ARBA" id="ARBA00006484"/>
    </source>
</evidence>
<protein>
    <submittedName>
        <fullName evidence="4">Short-chain dehydrogenase</fullName>
    </submittedName>
</protein>
<dbReference type="Proteomes" id="UP000183585">
    <property type="component" value="Unassembled WGS sequence"/>
</dbReference>
<evidence type="ECO:0000313" key="5">
    <source>
        <dbReference type="Proteomes" id="UP000183585"/>
    </source>
</evidence>
<dbReference type="Gene3D" id="3.40.50.720">
    <property type="entry name" value="NAD(P)-binding Rossmann-like Domain"/>
    <property type="match status" value="1"/>
</dbReference>
<reference evidence="5" key="1">
    <citation type="submission" date="2016-06" db="EMBL/GenBank/DDBJ databases">
        <authorList>
            <person name="Varghese N."/>
            <person name="Submissions Spin"/>
        </authorList>
    </citation>
    <scope>NUCLEOTIDE SEQUENCE [LARGE SCALE GENOMIC DNA]</scope>
    <source>
        <strain evidence="5">DSM 43168</strain>
    </source>
</reference>
<evidence type="ECO:0000256" key="2">
    <source>
        <dbReference type="ARBA" id="ARBA00023002"/>
    </source>
</evidence>
<evidence type="ECO:0000313" key="4">
    <source>
        <dbReference type="EMBL" id="SCF35635.1"/>
    </source>
</evidence>
<dbReference type="PANTHER" id="PTHR43391:SF91">
    <property type="entry name" value="OS04G0390700 PROTEIN"/>
    <property type="match status" value="1"/>
</dbReference>
<dbReference type="PRINTS" id="PR00080">
    <property type="entry name" value="SDRFAMILY"/>
</dbReference>
<evidence type="ECO:0000256" key="3">
    <source>
        <dbReference type="RuleBase" id="RU000363"/>
    </source>
</evidence>
<proteinExistence type="inferred from homology"/>
<organism evidence="4 5">
    <name type="scientific">Micromonospora carbonacea</name>
    <dbReference type="NCBI Taxonomy" id="47853"/>
    <lineage>
        <taxon>Bacteria</taxon>
        <taxon>Bacillati</taxon>
        <taxon>Actinomycetota</taxon>
        <taxon>Actinomycetes</taxon>
        <taxon>Micromonosporales</taxon>
        <taxon>Micromonosporaceae</taxon>
        <taxon>Micromonospora</taxon>
    </lineage>
</organism>
<dbReference type="InterPro" id="IPR002347">
    <property type="entry name" value="SDR_fam"/>
</dbReference>
<dbReference type="GO" id="GO:0016491">
    <property type="term" value="F:oxidoreductase activity"/>
    <property type="evidence" value="ECO:0007669"/>
    <property type="project" value="UniProtKB-KW"/>
</dbReference>
<comment type="similarity">
    <text evidence="1 3">Belongs to the short-chain dehydrogenases/reductases (SDR) family.</text>
</comment>